<dbReference type="Proteomes" id="UP001152888">
    <property type="component" value="Unassembled WGS sequence"/>
</dbReference>
<protein>
    <submittedName>
        <fullName evidence="2">Uncharacterized protein</fullName>
    </submittedName>
</protein>
<gene>
    <name evidence="2" type="ORF">ACAOBT_LOCUS12518</name>
</gene>
<proteinExistence type="predicted"/>
<keyword evidence="1" id="KW-0472">Membrane</keyword>
<evidence type="ECO:0000313" key="2">
    <source>
        <dbReference type="EMBL" id="CAH1977188.1"/>
    </source>
</evidence>
<reference evidence="2" key="1">
    <citation type="submission" date="2022-03" db="EMBL/GenBank/DDBJ databases">
        <authorList>
            <person name="Sayadi A."/>
        </authorList>
    </citation>
    <scope>NUCLEOTIDE SEQUENCE</scope>
</reference>
<keyword evidence="1" id="KW-1133">Transmembrane helix</keyword>
<evidence type="ECO:0000256" key="1">
    <source>
        <dbReference type="SAM" id="Phobius"/>
    </source>
</evidence>
<keyword evidence="1" id="KW-0812">Transmembrane</keyword>
<evidence type="ECO:0000313" key="3">
    <source>
        <dbReference type="Proteomes" id="UP001152888"/>
    </source>
</evidence>
<organism evidence="2 3">
    <name type="scientific">Acanthoscelides obtectus</name>
    <name type="common">Bean weevil</name>
    <name type="synonym">Bruchus obtectus</name>
    <dbReference type="NCBI Taxonomy" id="200917"/>
    <lineage>
        <taxon>Eukaryota</taxon>
        <taxon>Metazoa</taxon>
        <taxon>Ecdysozoa</taxon>
        <taxon>Arthropoda</taxon>
        <taxon>Hexapoda</taxon>
        <taxon>Insecta</taxon>
        <taxon>Pterygota</taxon>
        <taxon>Neoptera</taxon>
        <taxon>Endopterygota</taxon>
        <taxon>Coleoptera</taxon>
        <taxon>Polyphaga</taxon>
        <taxon>Cucujiformia</taxon>
        <taxon>Chrysomeloidea</taxon>
        <taxon>Chrysomelidae</taxon>
        <taxon>Bruchinae</taxon>
        <taxon>Bruchini</taxon>
        <taxon>Acanthoscelides</taxon>
    </lineage>
</organism>
<comment type="caution">
    <text evidence="2">The sequence shown here is derived from an EMBL/GenBank/DDBJ whole genome shotgun (WGS) entry which is preliminary data.</text>
</comment>
<sequence>MVLYHPIHVYMQERVAAALRIGLGRVKFPYLFIYIQFGVLTALIMSDVSTISVFLLTRSAISPFHLPFSLVPHLPSSTRTSS</sequence>
<accession>A0A9P0KPD3</accession>
<keyword evidence="3" id="KW-1185">Reference proteome</keyword>
<dbReference type="EMBL" id="CAKOFQ010006855">
    <property type="protein sequence ID" value="CAH1977188.1"/>
    <property type="molecule type" value="Genomic_DNA"/>
</dbReference>
<name>A0A9P0KPD3_ACAOB</name>
<feature type="transmembrane region" description="Helical" evidence="1">
    <location>
        <begin position="31"/>
        <end position="56"/>
    </location>
</feature>
<dbReference type="AlphaFoldDB" id="A0A9P0KPD3"/>
<dbReference type="OrthoDB" id="10535110at2759"/>